<evidence type="ECO:0000313" key="3">
    <source>
        <dbReference type="Proteomes" id="UP001596513"/>
    </source>
</evidence>
<gene>
    <name evidence="2" type="ORF">ACFQT0_21545</name>
</gene>
<sequence length="139" mass="15197">MDNPTFKNARTCSPSIFEVEASRVEQYSQELFGPIMLVIKTKNTQESIHLAAQAAREHGAISCGAYTTDQTVKEQIMDEMSLAGTPVSFNLTGGIYVNQNAGFSDFHVTGGNPAGNASFTNPEFVIKRFTWVGFREPAL</sequence>
<comment type="caution">
    <text evidence="2">The sequence shown here is derived from an EMBL/GenBank/DDBJ whole genome shotgun (WGS) entry which is preliminary data.</text>
</comment>
<dbReference type="EMBL" id="JBHTEK010000001">
    <property type="protein sequence ID" value="MFC7669662.1"/>
    <property type="molecule type" value="Genomic_DNA"/>
</dbReference>
<dbReference type="InterPro" id="IPR016161">
    <property type="entry name" value="Ald_DH/histidinol_DH"/>
</dbReference>
<organism evidence="2 3">
    <name type="scientific">Hymenobacter humi</name>
    <dbReference type="NCBI Taxonomy" id="1411620"/>
    <lineage>
        <taxon>Bacteria</taxon>
        <taxon>Pseudomonadati</taxon>
        <taxon>Bacteroidota</taxon>
        <taxon>Cytophagia</taxon>
        <taxon>Cytophagales</taxon>
        <taxon>Hymenobacteraceae</taxon>
        <taxon>Hymenobacter</taxon>
    </lineage>
</organism>
<dbReference type="Gene3D" id="3.40.309.10">
    <property type="entry name" value="Aldehyde Dehydrogenase, Chain A, domain 2"/>
    <property type="match status" value="1"/>
</dbReference>
<accession>A0ABW2U826</accession>
<reference evidence="3" key="1">
    <citation type="journal article" date="2019" name="Int. J. Syst. Evol. Microbiol.">
        <title>The Global Catalogue of Microorganisms (GCM) 10K type strain sequencing project: providing services to taxonomists for standard genome sequencing and annotation.</title>
        <authorList>
            <consortium name="The Broad Institute Genomics Platform"/>
            <consortium name="The Broad Institute Genome Sequencing Center for Infectious Disease"/>
            <person name="Wu L."/>
            <person name="Ma J."/>
        </authorList>
    </citation>
    <scope>NUCLEOTIDE SEQUENCE [LARGE SCALE GENOMIC DNA]</scope>
    <source>
        <strain evidence="3">JCM 19635</strain>
    </source>
</reference>
<evidence type="ECO:0000313" key="2">
    <source>
        <dbReference type="EMBL" id="MFC7669662.1"/>
    </source>
</evidence>
<dbReference type="SUPFAM" id="SSF53720">
    <property type="entry name" value="ALDH-like"/>
    <property type="match status" value="1"/>
</dbReference>
<dbReference type="Pfam" id="PF00171">
    <property type="entry name" value="Aldedh"/>
    <property type="match status" value="1"/>
</dbReference>
<dbReference type="RefSeq" id="WP_380205152.1">
    <property type="nucleotide sequence ID" value="NZ_JBHTEK010000001.1"/>
</dbReference>
<dbReference type="InterPro" id="IPR015590">
    <property type="entry name" value="Aldehyde_DH_dom"/>
</dbReference>
<dbReference type="InterPro" id="IPR016163">
    <property type="entry name" value="Ald_DH_C"/>
</dbReference>
<protein>
    <submittedName>
        <fullName evidence="2">Aldehyde dehydrogenase family protein</fullName>
    </submittedName>
</protein>
<dbReference type="Proteomes" id="UP001596513">
    <property type="component" value="Unassembled WGS sequence"/>
</dbReference>
<feature type="domain" description="Aldehyde dehydrogenase" evidence="1">
    <location>
        <begin position="7"/>
        <end position="85"/>
    </location>
</feature>
<keyword evidence="3" id="KW-1185">Reference proteome</keyword>
<proteinExistence type="predicted"/>
<evidence type="ECO:0000259" key="1">
    <source>
        <dbReference type="Pfam" id="PF00171"/>
    </source>
</evidence>
<name>A0ABW2U826_9BACT</name>